<dbReference type="EMBL" id="KV745033">
    <property type="protein sequence ID" value="OCK78917.1"/>
    <property type="molecule type" value="Genomic_DNA"/>
</dbReference>
<reference evidence="2 3" key="1">
    <citation type="journal article" date="2016" name="Nat. Commun.">
        <title>Ectomycorrhizal ecology is imprinted in the genome of the dominant symbiotic fungus Cenococcum geophilum.</title>
        <authorList>
            <consortium name="DOE Joint Genome Institute"/>
            <person name="Peter M."/>
            <person name="Kohler A."/>
            <person name="Ohm R.A."/>
            <person name="Kuo A."/>
            <person name="Krutzmann J."/>
            <person name="Morin E."/>
            <person name="Arend M."/>
            <person name="Barry K.W."/>
            <person name="Binder M."/>
            <person name="Choi C."/>
            <person name="Clum A."/>
            <person name="Copeland A."/>
            <person name="Grisel N."/>
            <person name="Haridas S."/>
            <person name="Kipfer T."/>
            <person name="LaButti K."/>
            <person name="Lindquist E."/>
            <person name="Lipzen A."/>
            <person name="Maire R."/>
            <person name="Meier B."/>
            <person name="Mihaltcheva S."/>
            <person name="Molinier V."/>
            <person name="Murat C."/>
            <person name="Poggeler S."/>
            <person name="Quandt C.A."/>
            <person name="Sperisen C."/>
            <person name="Tritt A."/>
            <person name="Tisserant E."/>
            <person name="Crous P.W."/>
            <person name="Henrissat B."/>
            <person name="Nehls U."/>
            <person name="Egli S."/>
            <person name="Spatafora J.W."/>
            <person name="Grigoriev I.V."/>
            <person name="Martin F.M."/>
        </authorList>
    </citation>
    <scope>NUCLEOTIDE SEQUENCE [LARGE SCALE GENOMIC DNA]</scope>
    <source>
        <strain evidence="2 3">CBS 459.81</strain>
    </source>
</reference>
<evidence type="ECO:0000313" key="3">
    <source>
        <dbReference type="Proteomes" id="UP000250266"/>
    </source>
</evidence>
<name>A0A8E2JE09_9PEZI</name>
<proteinExistence type="predicted"/>
<dbReference type="AlphaFoldDB" id="A0A8E2JE09"/>
<evidence type="ECO:0000256" key="1">
    <source>
        <dbReference type="SAM" id="MobiDB-lite"/>
    </source>
</evidence>
<feature type="compositionally biased region" description="Basic and acidic residues" evidence="1">
    <location>
        <begin position="58"/>
        <end position="81"/>
    </location>
</feature>
<protein>
    <submittedName>
        <fullName evidence="2">Uncharacterized protein</fullName>
    </submittedName>
</protein>
<dbReference type="Proteomes" id="UP000250266">
    <property type="component" value="Unassembled WGS sequence"/>
</dbReference>
<gene>
    <name evidence="2" type="ORF">K432DRAFT_81513</name>
</gene>
<feature type="region of interest" description="Disordered" evidence="1">
    <location>
        <begin position="46"/>
        <end position="81"/>
    </location>
</feature>
<organism evidence="2 3">
    <name type="scientific">Lepidopterella palustris CBS 459.81</name>
    <dbReference type="NCBI Taxonomy" id="1314670"/>
    <lineage>
        <taxon>Eukaryota</taxon>
        <taxon>Fungi</taxon>
        <taxon>Dikarya</taxon>
        <taxon>Ascomycota</taxon>
        <taxon>Pezizomycotina</taxon>
        <taxon>Dothideomycetes</taxon>
        <taxon>Pleosporomycetidae</taxon>
        <taxon>Mytilinidiales</taxon>
        <taxon>Argynnaceae</taxon>
        <taxon>Lepidopterella</taxon>
    </lineage>
</organism>
<accession>A0A8E2JE09</accession>
<evidence type="ECO:0000313" key="2">
    <source>
        <dbReference type="EMBL" id="OCK78917.1"/>
    </source>
</evidence>
<sequence>MQPRFRSMQRKSPQLLKHALKKQCMLQACPDIFLGAKENVEVMDTSQWGVTTNNDNRNSSDDDNNNKDASEINQDSDKKNY</sequence>
<keyword evidence="3" id="KW-1185">Reference proteome</keyword>